<feature type="region of interest" description="Disordered" evidence="1">
    <location>
        <begin position="1"/>
        <end position="51"/>
    </location>
</feature>
<dbReference type="InterPro" id="IPR016024">
    <property type="entry name" value="ARM-type_fold"/>
</dbReference>
<sequence length="145" mass="15569">MAQENDKHGAGADGPGLKPAEDEGPQAKEATAGPQADGKQDGPAAAAAANEAVEALERRVPNLRKTGGVYVPPFKLARMMQDLQDQASPEYQRLTWENLVRGRGLFCRSLMKSQLASPSFSPVYSALVAVVNTKFPELGELLLHR</sequence>
<dbReference type="PANTHER" id="PTHR18034">
    <property type="entry name" value="CELL CYCLE CONTROL PROTEIN CWF22-RELATED"/>
    <property type="match status" value="1"/>
</dbReference>
<evidence type="ECO:0000313" key="3">
    <source>
        <dbReference type="Proteomes" id="UP000815325"/>
    </source>
</evidence>
<keyword evidence="3" id="KW-1185">Reference proteome</keyword>
<gene>
    <name evidence="2" type="ORF">DUNSADRAFT_9964</name>
</gene>
<dbReference type="InterPro" id="IPR050781">
    <property type="entry name" value="CWC22_splicing_factor"/>
</dbReference>
<dbReference type="SUPFAM" id="SSF48371">
    <property type="entry name" value="ARM repeat"/>
    <property type="match status" value="1"/>
</dbReference>
<dbReference type="EMBL" id="MU069798">
    <property type="protein sequence ID" value="KAF5833654.1"/>
    <property type="molecule type" value="Genomic_DNA"/>
</dbReference>
<organism evidence="2 3">
    <name type="scientific">Dunaliella salina</name>
    <name type="common">Green alga</name>
    <name type="synonym">Protococcus salinus</name>
    <dbReference type="NCBI Taxonomy" id="3046"/>
    <lineage>
        <taxon>Eukaryota</taxon>
        <taxon>Viridiplantae</taxon>
        <taxon>Chlorophyta</taxon>
        <taxon>core chlorophytes</taxon>
        <taxon>Chlorophyceae</taxon>
        <taxon>CS clade</taxon>
        <taxon>Chlamydomonadales</taxon>
        <taxon>Dunaliellaceae</taxon>
        <taxon>Dunaliella</taxon>
    </lineage>
</organism>
<dbReference type="PANTHER" id="PTHR18034:SF3">
    <property type="entry name" value="PRE-MRNA-SPLICING FACTOR CWC22 HOMOLOG"/>
    <property type="match status" value="1"/>
</dbReference>
<dbReference type="Gene3D" id="1.25.40.180">
    <property type="match status" value="1"/>
</dbReference>
<evidence type="ECO:0000256" key="1">
    <source>
        <dbReference type="SAM" id="MobiDB-lite"/>
    </source>
</evidence>
<accession>A0ABQ7GGC9</accession>
<dbReference type="Proteomes" id="UP000815325">
    <property type="component" value="Unassembled WGS sequence"/>
</dbReference>
<evidence type="ECO:0000313" key="2">
    <source>
        <dbReference type="EMBL" id="KAF5833654.1"/>
    </source>
</evidence>
<comment type="caution">
    <text evidence="2">The sequence shown here is derived from an EMBL/GenBank/DDBJ whole genome shotgun (WGS) entry which is preliminary data.</text>
</comment>
<protein>
    <submittedName>
        <fullName evidence="2">Uncharacterized protein</fullName>
    </submittedName>
</protein>
<proteinExistence type="predicted"/>
<name>A0ABQ7GGC9_DUNSA</name>
<feature type="compositionally biased region" description="Basic and acidic residues" evidence="1">
    <location>
        <begin position="1"/>
        <end position="10"/>
    </location>
</feature>
<reference evidence="2" key="1">
    <citation type="submission" date="2017-08" db="EMBL/GenBank/DDBJ databases">
        <authorList>
            <person name="Polle J.E."/>
            <person name="Barry K."/>
            <person name="Cushman J."/>
            <person name="Schmutz J."/>
            <person name="Tran D."/>
            <person name="Hathwaick L.T."/>
            <person name="Yim W.C."/>
            <person name="Jenkins J."/>
            <person name="Mckie-Krisberg Z.M."/>
            <person name="Prochnik S."/>
            <person name="Lindquist E."/>
            <person name="Dockter R.B."/>
            <person name="Adam C."/>
            <person name="Molina H."/>
            <person name="Bunkerborg J."/>
            <person name="Jin E."/>
            <person name="Buchheim M."/>
            <person name="Magnuson J."/>
        </authorList>
    </citation>
    <scope>NUCLEOTIDE SEQUENCE</scope>
    <source>
        <strain evidence="2">CCAP 19/18</strain>
    </source>
</reference>